<dbReference type="PANTHER" id="PTHR35779">
    <property type="entry name" value="PH-RESPONSE REGULATOR PROTEIN PALH/RIM21"/>
    <property type="match status" value="1"/>
</dbReference>
<evidence type="ECO:0000256" key="5">
    <source>
        <dbReference type="ARBA" id="ARBA00038109"/>
    </source>
</evidence>
<feature type="compositionally biased region" description="Basic and acidic residues" evidence="6">
    <location>
        <begin position="387"/>
        <end position="401"/>
    </location>
</feature>
<keyword evidence="2 7" id="KW-0812">Transmembrane</keyword>
<organism evidence="8 9">
    <name type="scientific">Aureobasidium subglaciale (strain EXF-2481)</name>
    <name type="common">Aureobasidium pullulans var. subglaciale</name>
    <dbReference type="NCBI Taxonomy" id="1043005"/>
    <lineage>
        <taxon>Eukaryota</taxon>
        <taxon>Fungi</taxon>
        <taxon>Dikarya</taxon>
        <taxon>Ascomycota</taxon>
        <taxon>Pezizomycotina</taxon>
        <taxon>Dothideomycetes</taxon>
        <taxon>Dothideomycetidae</taxon>
        <taxon>Dothideales</taxon>
        <taxon>Saccotheciaceae</taxon>
        <taxon>Aureobasidium</taxon>
    </lineage>
</organism>
<dbReference type="GO" id="GO:0005886">
    <property type="term" value="C:plasma membrane"/>
    <property type="evidence" value="ECO:0007669"/>
    <property type="project" value="TreeGrafter"/>
</dbReference>
<dbReference type="PANTHER" id="PTHR35779:SF1">
    <property type="entry name" value="PH-RESPONSE REGULATOR PROTEIN PALH_RIM21"/>
    <property type="match status" value="1"/>
</dbReference>
<feature type="compositionally biased region" description="Basic and acidic residues" evidence="6">
    <location>
        <begin position="498"/>
        <end position="513"/>
    </location>
</feature>
<evidence type="ECO:0000313" key="9">
    <source>
        <dbReference type="Proteomes" id="UP000030641"/>
    </source>
</evidence>
<feature type="compositionally biased region" description="Basic and acidic residues" evidence="6">
    <location>
        <begin position="640"/>
        <end position="652"/>
    </location>
</feature>
<feature type="compositionally biased region" description="Basic residues" evidence="6">
    <location>
        <begin position="420"/>
        <end position="432"/>
    </location>
</feature>
<evidence type="ECO:0000256" key="4">
    <source>
        <dbReference type="ARBA" id="ARBA00023136"/>
    </source>
</evidence>
<keyword evidence="3 7" id="KW-1133">Transmembrane helix</keyword>
<feature type="compositionally biased region" description="Polar residues" evidence="6">
    <location>
        <begin position="707"/>
        <end position="718"/>
    </location>
</feature>
<feature type="compositionally biased region" description="Pro residues" evidence="6">
    <location>
        <begin position="463"/>
        <end position="472"/>
    </location>
</feature>
<feature type="region of interest" description="Disordered" evidence="6">
    <location>
        <begin position="640"/>
        <end position="742"/>
    </location>
</feature>
<feature type="transmembrane region" description="Helical" evidence="7">
    <location>
        <begin position="294"/>
        <end position="316"/>
    </location>
</feature>
<dbReference type="InterPro" id="IPR014844">
    <property type="entry name" value="PalH"/>
</dbReference>
<feature type="transmembrane region" description="Helical" evidence="7">
    <location>
        <begin position="83"/>
        <end position="105"/>
    </location>
</feature>
<dbReference type="OMA" id="PRQIWAN"/>
<keyword evidence="9" id="KW-1185">Reference proteome</keyword>
<evidence type="ECO:0000256" key="2">
    <source>
        <dbReference type="ARBA" id="ARBA00022692"/>
    </source>
</evidence>
<comment type="similarity">
    <text evidence="5">Belongs to the palH/RIM21 family.</text>
</comment>
<feature type="compositionally biased region" description="Basic and acidic residues" evidence="6">
    <location>
        <begin position="729"/>
        <end position="742"/>
    </location>
</feature>
<dbReference type="AlphaFoldDB" id="A0A074Y4M7"/>
<protein>
    <recommendedName>
        <fullName evidence="10">PalH-domain-containing protein</fullName>
    </recommendedName>
</protein>
<feature type="region of interest" description="Disordered" evidence="6">
    <location>
        <begin position="559"/>
        <end position="584"/>
    </location>
</feature>
<dbReference type="Pfam" id="PF08733">
    <property type="entry name" value="PalH"/>
    <property type="match status" value="1"/>
</dbReference>
<evidence type="ECO:0000313" key="8">
    <source>
        <dbReference type="EMBL" id="KEQ90919.1"/>
    </source>
</evidence>
<evidence type="ECO:0000256" key="3">
    <source>
        <dbReference type="ARBA" id="ARBA00022989"/>
    </source>
</evidence>
<dbReference type="OrthoDB" id="5393256at2759"/>
<proteinExistence type="inferred from homology"/>
<evidence type="ECO:0000256" key="7">
    <source>
        <dbReference type="SAM" id="Phobius"/>
    </source>
</evidence>
<dbReference type="GeneID" id="25364882"/>
<keyword evidence="4 7" id="KW-0472">Membrane</keyword>
<dbReference type="Proteomes" id="UP000030641">
    <property type="component" value="Unassembled WGS sequence"/>
</dbReference>
<dbReference type="STRING" id="1043005.A0A074Y4M7"/>
<name>A0A074Y4M7_AURSE</name>
<comment type="subcellular location">
    <subcellularLocation>
        <location evidence="1">Membrane</location>
        <topology evidence="1">Multi-pass membrane protein</topology>
    </subcellularLocation>
</comment>
<gene>
    <name evidence="8" type="ORF">AUEXF2481DRAFT_33561</name>
</gene>
<evidence type="ECO:0008006" key="10">
    <source>
        <dbReference type="Google" id="ProtNLM"/>
    </source>
</evidence>
<dbReference type="GO" id="GO:0071467">
    <property type="term" value="P:cellular response to pH"/>
    <property type="evidence" value="ECO:0007669"/>
    <property type="project" value="TreeGrafter"/>
</dbReference>
<dbReference type="HOGENOM" id="CLU_014594_1_0_1"/>
<sequence length="742" mass="81503">MSRHVARQLWGLPTTTASSLTATCTPYTLPSDGVLSFAEDNIVTLTANVVFSPACTPGYVAPGANQDPSSVADLRNPFYASTIPQTFVVACATSLAWVLVVMLLINSRSFSPGFGLTNFASGRGLIGGATGGTAAPGVGSRPWLQKVAALLTAIALTIATADTFKVAHEQYLTGYMDGDAMHSKVEGSMEVRVTRVISDVFLWLAQVQTLIRLFPRHKEKVVIKWVGFALIVLDTIFSCLNSFLVDSFNRPRHFVDAIPALSYLFELAVGLLYAAWVIFYGLTKRRYAYFHRKMKSIFIVAILSHIAILTPVAFFITDVAQPDVAAWGDYFRWVGAAASSVVVWEWVERIEALERDEKKDGILGREVFDGDEMIDMTPGDNMTYTRKPRDNYRPADSDNDRSGGAAHKSGSQQDSVSRLPSRRRKVVPRRSTHLPLGRAHSENRTITFGNLPRPETALTPITNPTPPPPRISPPDRANTTSAASTVYVINYGESQEPEPVRRRTQDIPEHPPPDDLEAQTSTALREEIKYGDATLPGGNSSRIRQTSNALWNTVQHPFKRKRMSPPAEVRAARRDSDTPALPAHSYSKWDLKGRLGAIAAEQGEKYRERRQEKANDVDLPYTVIPAPTRGAAAWSPHALKHTDSDFSNKDTPPDSQHNTVRDSNSSQHVTWASSTTAGSQGDNVVNEVLNRRSDDNETPRQGPVLSLGTSSPERSTSVIGPETANAPRVQHDDDERGTPRPT</sequence>
<reference evidence="8 9" key="1">
    <citation type="journal article" date="2014" name="BMC Genomics">
        <title>Genome sequencing of four Aureobasidium pullulans varieties: biotechnological potential, stress tolerance, and description of new species.</title>
        <authorList>
            <person name="Gostin Ar C."/>
            <person name="Ohm R.A."/>
            <person name="Kogej T."/>
            <person name="Sonjak S."/>
            <person name="Turk M."/>
            <person name="Zajc J."/>
            <person name="Zalar P."/>
            <person name="Grube M."/>
            <person name="Sun H."/>
            <person name="Han J."/>
            <person name="Sharma A."/>
            <person name="Chiniquy J."/>
            <person name="Ngan C.Y."/>
            <person name="Lipzen A."/>
            <person name="Barry K."/>
            <person name="Grigoriev I.V."/>
            <person name="Gunde-Cimerman N."/>
        </authorList>
    </citation>
    <scope>NUCLEOTIDE SEQUENCE [LARGE SCALE GENOMIC DNA]</scope>
    <source>
        <strain evidence="8 9">EXF-2481</strain>
    </source>
</reference>
<dbReference type="InParanoid" id="A0A074Y4M7"/>
<evidence type="ECO:0000256" key="1">
    <source>
        <dbReference type="ARBA" id="ARBA00004141"/>
    </source>
</evidence>
<dbReference type="RefSeq" id="XP_013339374.1">
    <property type="nucleotide sequence ID" value="XM_013483920.1"/>
</dbReference>
<feature type="transmembrane region" description="Helical" evidence="7">
    <location>
        <begin position="263"/>
        <end position="282"/>
    </location>
</feature>
<feature type="region of interest" description="Disordered" evidence="6">
    <location>
        <begin position="493"/>
        <end position="516"/>
    </location>
</feature>
<feature type="region of interest" description="Disordered" evidence="6">
    <location>
        <begin position="373"/>
        <end position="479"/>
    </location>
</feature>
<dbReference type="EMBL" id="KL584784">
    <property type="protein sequence ID" value="KEQ90919.1"/>
    <property type="molecule type" value="Genomic_DNA"/>
</dbReference>
<feature type="compositionally biased region" description="Basic and acidic residues" evidence="6">
    <location>
        <begin position="689"/>
        <end position="698"/>
    </location>
</feature>
<evidence type="ECO:0000256" key="6">
    <source>
        <dbReference type="SAM" id="MobiDB-lite"/>
    </source>
</evidence>
<feature type="compositionally biased region" description="Polar residues" evidence="6">
    <location>
        <begin position="653"/>
        <end position="683"/>
    </location>
</feature>
<feature type="transmembrane region" description="Helical" evidence="7">
    <location>
        <begin position="222"/>
        <end position="243"/>
    </location>
</feature>
<accession>A0A074Y4M7</accession>